<dbReference type="OrthoDB" id="197151at2157"/>
<dbReference type="RefSeq" id="WP_211530764.1">
    <property type="nucleotide sequence ID" value="NZ_JWHL01000008.1"/>
</dbReference>
<dbReference type="InterPro" id="IPR051453">
    <property type="entry name" value="MBL_Glyoxalase_II"/>
</dbReference>
<keyword evidence="7" id="KW-1185">Reference proteome</keyword>
<dbReference type="PANTHER" id="PTHR46233:SF3">
    <property type="entry name" value="HYDROXYACYLGLUTATHIONE HYDROLASE GLOC"/>
    <property type="match status" value="1"/>
</dbReference>
<dbReference type="EMBL" id="JWHL01000008">
    <property type="protein sequence ID" value="MBR1369086.1"/>
    <property type="molecule type" value="Genomic_DNA"/>
</dbReference>
<dbReference type="GO" id="GO:0016787">
    <property type="term" value="F:hydrolase activity"/>
    <property type="evidence" value="ECO:0007669"/>
    <property type="project" value="UniProtKB-KW"/>
</dbReference>
<gene>
    <name evidence="6" type="ORF">RJ53_06060</name>
</gene>
<evidence type="ECO:0000259" key="5">
    <source>
        <dbReference type="SMART" id="SM00849"/>
    </source>
</evidence>
<reference evidence="6" key="1">
    <citation type="submission" date="2014-12" db="EMBL/GenBank/DDBJ databases">
        <authorList>
            <person name="Huang H.-H."/>
            <person name="Chen S.-C."/>
            <person name="Lai M.-C."/>
        </authorList>
    </citation>
    <scope>NUCLEOTIDE SEQUENCE</scope>
    <source>
        <strain evidence="6">K1F9705b</strain>
    </source>
</reference>
<protein>
    <submittedName>
        <fullName evidence="6">Beta-lactamase</fullName>
    </submittedName>
</protein>
<evidence type="ECO:0000313" key="6">
    <source>
        <dbReference type="EMBL" id="MBR1369086.1"/>
    </source>
</evidence>
<feature type="domain" description="Metallo-beta-lactamase" evidence="5">
    <location>
        <begin position="12"/>
        <end position="176"/>
    </location>
</feature>
<dbReference type="Pfam" id="PF00753">
    <property type="entry name" value="Lactamase_B"/>
    <property type="match status" value="1"/>
</dbReference>
<accession>A0A8J8B4U7</accession>
<sequence>MPVQWIPGSGWQANSYLIGDILIDAGVLPMALEQYKDRIETIILTHGHFDHTAHLAQIKAMCSATVCIHEEDAGALRSEAESLSFHFGARPPMIIPDRILSDGDQIGPLRVIHTPGHTRGSICLYHEEEAALISGDTVFPGGSFGRTDFPGGNAGDLKRSVEKLAMLRVESLWPGHEQPVKSGAGRHLLATRQCLQSYHG</sequence>
<evidence type="ECO:0000256" key="1">
    <source>
        <dbReference type="ARBA" id="ARBA00001947"/>
    </source>
</evidence>
<dbReference type="Proteomes" id="UP000730161">
    <property type="component" value="Unassembled WGS sequence"/>
</dbReference>
<dbReference type="SUPFAM" id="SSF56281">
    <property type="entry name" value="Metallo-hydrolase/oxidoreductase"/>
    <property type="match status" value="1"/>
</dbReference>
<dbReference type="GO" id="GO:0046872">
    <property type="term" value="F:metal ion binding"/>
    <property type="evidence" value="ECO:0007669"/>
    <property type="project" value="UniProtKB-KW"/>
</dbReference>
<comment type="cofactor">
    <cofactor evidence="1">
        <name>Zn(2+)</name>
        <dbReference type="ChEBI" id="CHEBI:29105"/>
    </cofactor>
</comment>
<keyword evidence="2" id="KW-0479">Metal-binding</keyword>
<evidence type="ECO:0000313" key="7">
    <source>
        <dbReference type="Proteomes" id="UP000730161"/>
    </source>
</evidence>
<evidence type="ECO:0000256" key="2">
    <source>
        <dbReference type="ARBA" id="ARBA00022723"/>
    </source>
</evidence>
<organism evidence="6 7">
    <name type="scientific">Methanocalculus chunghsingensis</name>
    <dbReference type="NCBI Taxonomy" id="156457"/>
    <lineage>
        <taxon>Archaea</taxon>
        <taxon>Methanobacteriati</taxon>
        <taxon>Methanobacteriota</taxon>
        <taxon>Stenosarchaea group</taxon>
        <taxon>Methanomicrobia</taxon>
        <taxon>Methanomicrobiales</taxon>
        <taxon>Methanocalculaceae</taxon>
        <taxon>Methanocalculus</taxon>
    </lineage>
</organism>
<dbReference type="AlphaFoldDB" id="A0A8J8B4U7"/>
<dbReference type="CDD" id="cd06262">
    <property type="entry name" value="metallo-hydrolase-like_MBL-fold"/>
    <property type="match status" value="1"/>
</dbReference>
<evidence type="ECO:0000256" key="4">
    <source>
        <dbReference type="ARBA" id="ARBA00022833"/>
    </source>
</evidence>
<dbReference type="Gene3D" id="3.60.15.10">
    <property type="entry name" value="Ribonuclease Z/Hydroxyacylglutathione hydrolase-like"/>
    <property type="match status" value="1"/>
</dbReference>
<name>A0A8J8B4U7_9EURY</name>
<dbReference type="PANTHER" id="PTHR46233">
    <property type="entry name" value="HYDROXYACYLGLUTATHIONE HYDROLASE GLOC"/>
    <property type="match status" value="1"/>
</dbReference>
<dbReference type="SMART" id="SM00849">
    <property type="entry name" value="Lactamase_B"/>
    <property type="match status" value="1"/>
</dbReference>
<evidence type="ECO:0000256" key="3">
    <source>
        <dbReference type="ARBA" id="ARBA00022801"/>
    </source>
</evidence>
<keyword evidence="4" id="KW-0862">Zinc</keyword>
<dbReference type="InterPro" id="IPR036866">
    <property type="entry name" value="RibonucZ/Hydroxyglut_hydro"/>
</dbReference>
<proteinExistence type="predicted"/>
<keyword evidence="3" id="KW-0378">Hydrolase</keyword>
<comment type="caution">
    <text evidence="6">The sequence shown here is derived from an EMBL/GenBank/DDBJ whole genome shotgun (WGS) entry which is preliminary data.</text>
</comment>
<dbReference type="InterPro" id="IPR001279">
    <property type="entry name" value="Metallo-B-lactamas"/>
</dbReference>